<evidence type="ECO:0000256" key="1">
    <source>
        <dbReference type="SAM" id="MobiDB-lite"/>
    </source>
</evidence>
<keyword evidence="4" id="KW-0449">Lipoprotein</keyword>
<dbReference type="EMBL" id="RKHQ01000002">
    <property type="protein sequence ID" value="ROR94018.1"/>
    <property type="molecule type" value="Genomic_DNA"/>
</dbReference>
<dbReference type="OrthoDB" id="2004788at2"/>
<feature type="domain" description="Putative host cell surface-exposed lipoprotein Ltp-like HTH region" evidence="3">
    <location>
        <begin position="148"/>
        <end position="190"/>
    </location>
</feature>
<feature type="chain" id="PRO_5038234154" evidence="2">
    <location>
        <begin position="24"/>
        <end position="239"/>
    </location>
</feature>
<keyword evidence="2" id="KW-0732">Signal</keyword>
<accession>A0A3N2D2Y9</accession>
<dbReference type="InterPro" id="IPR011434">
    <property type="entry name" value="Ltp-like_HTH"/>
</dbReference>
<dbReference type="Gene3D" id="1.10.10.10">
    <property type="entry name" value="Winged helix-like DNA-binding domain superfamily/Winged helix DNA-binding domain"/>
    <property type="match status" value="2"/>
</dbReference>
<dbReference type="EMBL" id="RKHQ01000001">
    <property type="protein sequence ID" value="ROR97845.1"/>
    <property type="molecule type" value="Genomic_DNA"/>
</dbReference>
<evidence type="ECO:0000256" key="2">
    <source>
        <dbReference type="SAM" id="SignalP"/>
    </source>
</evidence>
<sequence>MRFIRPLAIVPVLALLVACSVGAPDVATSATSTEAESAPIPAATEEATPITVEVDVEPTDVMGWNLRVAVDELEGQGFDVVTHDSREDRTIINRANWVVTSQEKQGSTVVLGAEKSSDSTPTAAPVEATEATNEAPAAAPAPDLTIGQKNAVDSARNYLSFMPFSRSGLIDQLEYEGYSTEDATFAVDHIAPDWYEQAAKSAQNYLDLMSFSRQGLIDQLVFEGFSQDEAEHGVTAVGY</sequence>
<feature type="signal peptide" evidence="2">
    <location>
        <begin position="1"/>
        <end position="23"/>
    </location>
</feature>
<dbReference type="Proteomes" id="UP000275356">
    <property type="component" value="Unassembled WGS sequence"/>
</dbReference>
<dbReference type="RefSeq" id="WP_123739824.1">
    <property type="nucleotide sequence ID" value="NZ_RKHQ01000001.1"/>
</dbReference>
<dbReference type="InterPro" id="IPR036388">
    <property type="entry name" value="WH-like_DNA-bd_sf"/>
</dbReference>
<proteinExistence type="predicted"/>
<evidence type="ECO:0000313" key="5">
    <source>
        <dbReference type="EMBL" id="ROR97845.1"/>
    </source>
</evidence>
<evidence type="ECO:0000259" key="3">
    <source>
        <dbReference type="Pfam" id="PF07553"/>
    </source>
</evidence>
<reference evidence="4 6" key="1">
    <citation type="submission" date="2018-11" db="EMBL/GenBank/DDBJ databases">
        <title>Sequencing the genomes of 1000 actinobacteria strains.</title>
        <authorList>
            <person name="Klenk H.-P."/>
        </authorList>
    </citation>
    <scope>NUCLEOTIDE SEQUENCE [LARGE SCALE GENOMIC DNA]</scope>
    <source>
        <strain evidence="4 6">DSM 13521</strain>
    </source>
</reference>
<protein>
    <submittedName>
        <fullName evidence="4">Host cell surface-exposed lipoprotein</fullName>
    </submittedName>
</protein>
<evidence type="ECO:0000313" key="4">
    <source>
        <dbReference type="EMBL" id="ROR94018.1"/>
    </source>
</evidence>
<dbReference type="AlphaFoldDB" id="A0A3N2D2Y9"/>
<gene>
    <name evidence="5" type="ORF">EDD28_2454</name>
    <name evidence="4" type="ORF">EDD28_3448</name>
</gene>
<keyword evidence="6" id="KW-1185">Reference proteome</keyword>
<name>A0A3N2D2Y9_9MICO</name>
<evidence type="ECO:0000313" key="6">
    <source>
        <dbReference type="Proteomes" id="UP000275356"/>
    </source>
</evidence>
<feature type="region of interest" description="Disordered" evidence="1">
    <location>
        <begin position="108"/>
        <end position="142"/>
    </location>
</feature>
<feature type="compositionally biased region" description="Low complexity" evidence="1">
    <location>
        <begin position="120"/>
        <end position="142"/>
    </location>
</feature>
<comment type="caution">
    <text evidence="4">The sequence shown here is derived from an EMBL/GenBank/DDBJ whole genome shotgun (WGS) entry which is preliminary data.</text>
</comment>
<dbReference type="PROSITE" id="PS51257">
    <property type="entry name" value="PROKAR_LIPOPROTEIN"/>
    <property type="match status" value="1"/>
</dbReference>
<organism evidence="4 6">
    <name type="scientific">Salana multivorans</name>
    <dbReference type="NCBI Taxonomy" id="120377"/>
    <lineage>
        <taxon>Bacteria</taxon>
        <taxon>Bacillati</taxon>
        <taxon>Actinomycetota</taxon>
        <taxon>Actinomycetes</taxon>
        <taxon>Micrococcales</taxon>
        <taxon>Beutenbergiaceae</taxon>
        <taxon>Salana</taxon>
    </lineage>
</organism>
<dbReference type="Pfam" id="PF07553">
    <property type="entry name" value="Lipoprotein_Ltp"/>
    <property type="match status" value="2"/>
</dbReference>
<feature type="domain" description="Putative host cell surface-exposed lipoprotein Ltp-like HTH region" evidence="3">
    <location>
        <begin position="193"/>
        <end position="236"/>
    </location>
</feature>